<dbReference type="EMBL" id="GG657467">
    <property type="protein sequence ID" value="OAT12497.1"/>
    <property type="molecule type" value="Genomic_DNA"/>
</dbReference>
<dbReference type="AlphaFoldDB" id="A0A179UZF3"/>
<sequence>SKISEVRVAETQNVHSVSEITKLVSINVKHAQKEMKYVNILCLNALIAKKNMHLAQKNVYLLQELKRTGEKMKLR</sequence>
<protein>
    <submittedName>
        <fullName evidence="1">Uncharacterized protein</fullName>
    </submittedName>
</protein>
<name>A0A179UZF3_BLAGS</name>
<gene>
    <name evidence="1" type="ORF">BDBG_17682</name>
</gene>
<dbReference type="GeneID" id="42529296"/>
<evidence type="ECO:0000313" key="2">
    <source>
        <dbReference type="Proteomes" id="UP000002038"/>
    </source>
</evidence>
<accession>A0A179UZF3</accession>
<feature type="non-terminal residue" evidence="1">
    <location>
        <position position="1"/>
    </location>
</feature>
<keyword evidence="2" id="KW-1185">Reference proteome</keyword>
<reference evidence="2" key="1">
    <citation type="journal article" date="2015" name="PLoS Genet.">
        <title>The dynamic genome and transcriptome of the human fungal pathogen Blastomyces and close relative Emmonsia.</title>
        <authorList>
            <person name="Munoz J.F."/>
            <person name="Gauthier G.M."/>
            <person name="Desjardins C.A."/>
            <person name="Gallo J.E."/>
            <person name="Holder J."/>
            <person name="Sullivan T.D."/>
            <person name="Marty A.J."/>
            <person name="Carmen J.C."/>
            <person name="Chen Z."/>
            <person name="Ding L."/>
            <person name="Gujja S."/>
            <person name="Magrini V."/>
            <person name="Misas E."/>
            <person name="Mitreva M."/>
            <person name="Priest M."/>
            <person name="Saif S."/>
            <person name="Whiston E.A."/>
            <person name="Young S."/>
            <person name="Zeng Q."/>
            <person name="Goldman W.E."/>
            <person name="Mardis E.R."/>
            <person name="Taylor J.W."/>
            <person name="McEwen J.G."/>
            <person name="Clay O.K."/>
            <person name="Klein B.S."/>
            <person name="Cuomo C.A."/>
        </authorList>
    </citation>
    <scope>NUCLEOTIDE SEQUENCE [LARGE SCALE GENOMIC DNA]</scope>
    <source>
        <strain evidence="2">SLH14081</strain>
    </source>
</reference>
<dbReference type="Proteomes" id="UP000002038">
    <property type="component" value="Unassembled WGS sequence"/>
</dbReference>
<dbReference type="VEuPathDB" id="FungiDB:BDBG_17682"/>
<feature type="non-terminal residue" evidence="1">
    <location>
        <position position="75"/>
    </location>
</feature>
<organism evidence="1 2">
    <name type="scientific">Blastomyces gilchristii (strain SLH14081)</name>
    <name type="common">Blastomyces dermatitidis</name>
    <dbReference type="NCBI Taxonomy" id="559298"/>
    <lineage>
        <taxon>Eukaryota</taxon>
        <taxon>Fungi</taxon>
        <taxon>Dikarya</taxon>
        <taxon>Ascomycota</taxon>
        <taxon>Pezizomycotina</taxon>
        <taxon>Eurotiomycetes</taxon>
        <taxon>Eurotiomycetidae</taxon>
        <taxon>Onygenales</taxon>
        <taxon>Ajellomycetaceae</taxon>
        <taxon>Blastomyces</taxon>
    </lineage>
</organism>
<dbReference type="RefSeq" id="XP_031580410.1">
    <property type="nucleotide sequence ID" value="XM_031725342.1"/>
</dbReference>
<proteinExistence type="predicted"/>
<dbReference type="KEGG" id="bgh:BDBG_17682"/>
<evidence type="ECO:0000313" key="1">
    <source>
        <dbReference type="EMBL" id="OAT12497.1"/>
    </source>
</evidence>